<dbReference type="EMBL" id="JAWZYT010000497">
    <property type="protein sequence ID" value="KAK4322842.1"/>
    <property type="molecule type" value="Genomic_DNA"/>
</dbReference>
<dbReference type="Proteomes" id="UP001292094">
    <property type="component" value="Unassembled WGS sequence"/>
</dbReference>
<evidence type="ECO:0000256" key="1">
    <source>
        <dbReference type="SAM" id="SignalP"/>
    </source>
</evidence>
<organism evidence="2 3">
    <name type="scientific">Petrolisthes manimaculis</name>
    <dbReference type="NCBI Taxonomy" id="1843537"/>
    <lineage>
        <taxon>Eukaryota</taxon>
        <taxon>Metazoa</taxon>
        <taxon>Ecdysozoa</taxon>
        <taxon>Arthropoda</taxon>
        <taxon>Crustacea</taxon>
        <taxon>Multicrustacea</taxon>
        <taxon>Malacostraca</taxon>
        <taxon>Eumalacostraca</taxon>
        <taxon>Eucarida</taxon>
        <taxon>Decapoda</taxon>
        <taxon>Pleocyemata</taxon>
        <taxon>Anomura</taxon>
        <taxon>Galatheoidea</taxon>
        <taxon>Porcellanidae</taxon>
        <taxon>Petrolisthes</taxon>
    </lineage>
</organism>
<name>A0AAE1QCW5_9EUCA</name>
<sequence>MKWMLLVIWVTLLCAADGVNGEGGSIKENVVYDVSNSPYLVTQDIVIHQGAKLTINPGVTVKFDPGVGMTIRGVLKAEVSKSKEVKVRSVQKF</sequence>
<proteinExistence type="predicted"/>
<protein>
    <submittedName>
        <fullName evidence="2">Uncharacterized protein</fullName>
    </submittedName>
</protein>
<comment type="caution">
    <text evidence="2">The sequence shown here is derived from an EMBL/GenBank/DDBJ whole genome shotgun (WGS) entry which is preliminary data.</text>
</comment>
<feature type="signal peptide" evidence="1">
    <location>
        <begin position="1"/>
        <end position="21"/>
    </location>
</feature>
<keyword evidence="1" id="KW-0732">Signal</keyword>
<evidence type="ECO:0000313" key="3">
    <source>
        <dbReference type="Proteomes" id="UP001292094"/>
    </source>
</evidence>
<evidence type="ECO:0000313" key="2">
    <source>
        <dbReference type="EMBL" id="KAK4322842.1"/>
    </source>
</evidence>
<gene>
    <name evidence="2" type="ORF">Pmani_006427</name>
</gene>
<feature type="chain" id="PRO_5042046495" evidence="1">
    <location>
        <begin position="22"/>
        <end position="93"/>
    </location>
</feature>
<keyword evidence="3" id="KW-1185">Reference proteome</keyword>
<reference evidence="2" key="1">
    <citation type="submission" date="2023-11" db="EMBL/GenBank/DDBJ databases">
        <title>Genome assemblies of two species of porcelain crab, Petrolisthes cinctipes and Petrolisthes manimaculis (Anomura: Porcellanidae).</title>
        <authorList>
            <person name="Angst P."/>
        </authorList>
    </citation>
    <scope>NUCLEOTIDE SEQUENCE</scope>
    <source>
        <strain evidence="2">PB745_02</strain>
        <tissue evidence="2">Gill</tissue>
    </source>
</reference>
<accession>A0AAE1QCW5</accession>
<dbReference type="AlphaFoldDB" id="A0AAE1QCW5"/>